<proteinExistence type="predicted"/>
<reference evidence="1 2" key="1">
    <citation type="submission" date="2020-04" db="EMBL/GenBank/DDBJ databases">
        <title>Description of novel Gluconacetobacter.</title>
        <authorList>
            <person name="Sombolestani A."/>
        </authorList>
    </citation>
    <scope>NUCLEOTIDE SEQUENCE [LARGE SCALE GENOMIC DNA]</scope>
    <source>
        <strain evidence="1 2">LMG 7603</strain>
    </source>
</reference>
<name>A0A7W4I8R0_GLUDI</name>
<evidence type="ECO:0000313" key="1">
    <source>
        <dbReference type="EMBL" id="MBB2158299.1"/>
    </source>
</evidence>
<dbReference type="AlphaFoldDB" id="A0A7W4I8R0"/>
<evidence type="ECO:0000313" key="2">
    <source>
        <dbReference type="Proteomes" id="UP000550787"/>
    </source>
</evidence>
<comment type="caution">
    <text evidence="1">The sequence shown here is derived from an EMBL/GenBank/DDBJ whole genome shotgun (WGS) entry which is preliminary data.</text>
</comment>
<sequence>MTDKQTTALPGSWRERGGLSGLVRLNTPAITPGMVVVAKIGEAWQAQSELRWQVWPDLLEPDNIDD</sequence>
<organism evidence="1 2">
    <name type="scientific">Gluconacetobacter diazotrophicus</name>
    <name type="common">Acetobacter diazotrophicus</name>
    <dbReference type="NCBI Taxonomy" id="33996"/>
    <lineage>
        <taxon>Bacteria</taxon>
        <taxon>Pseudomonadati</taxon>
        <taxon>Pseudomonadota</taxon>
        <taxon>Alphaproteobacteria</taxon>
        <taxon>Acetobacterales</taxon>
        <taxon>Acetobacteraceae</taxon>
        <taxon>Gluconacetobacter</taxon>
    </lineage>
</organism>
<accession>A0A7W4I8R0</accession>
<dbReference type="RefSeq" id="WP_183116680.1">
    <property type="nucleotide sequence ID" value="NZ_JABEQG010000072.1"/>
</dbReference>
<protein>
    <submittedName>
        <fullName evidence="1">Uncharacterized protein</fullName>
    </submittedName>
</protein>
<dbReference type="Proteomes" id="UP000550787">
    <property type="component" value="Unassembled WGS sequence"/>
</dbReference>
<dbReference type="EMBL" id="JABEQG010000072">
    <property type="protein sequence ID" value="MBB2158299.1"/>
    <property type="molecule type" value="Genomic_DNA"/>
</dbReference>
<gene>
    <name evidence="1" type="ORF">HLH33_18720</name>
</gene>